<protein>
    <submittedName>
        <fullName evidence="1">Uncharacterized protein</fullName>
    </submittedName>
</protein>
<name>A0A6J4H590_9BACT</name>
<evidence type="ECO:0000313" key="1">
    <source>
        <dbReference type="EMBL" id="CAA9214314.1"/>
    </source>
</evidence>
<organism evidence="1">
    <name type="scientific">uncultured Chthoniobacterales bacterium</name>
    <dbReference type="NCBI Taxonomy" id="1836801"/>
    <lineage>
        <taxon>Bacteria</taxon>
        <taxon>Pseudomonadati</taxon>
        <taxon>Verrucomicrobiota</taxon>
        <taxon>Spartobacteria</taxon>
        <taxon>Chthoniobacterales</taxon>
        <taxon>environmental samples</taxon>
    </lineage>
</organism>
<sequence>MAEDFEELATALRERLTIIGDEESRRDADRHMARLQDVSQRIEALEQRLSPLLDPQLRHYLQRRSYSKALEHLEAT</sequence>
<accession>A0A6J4H590</accession>
<dbReference type="EMBL" id="CADCTA010000011">
    <property type="protein sequence ID" value="CAA9214314.1"/>
    <property type="molecule type" value="Genomic_DNA"/>
</dbReference>
<reference evidence="1" key="1">
    <citation type="submission" date="2020-02" db="EMBL/GenBank/DDBJ databases">
        <authorList>
            <person name="Meier V. D."/>
        </authorList>
    </citation>
    <scope>NUCLEOTIDE SEQUENCE</scope>
    <source>
        <strain evidence="1">AVDCRST_MAG42</strain>
    </source>
</reference>
<dbReference type="AlphaFoldDB" id="A0A6J4H590"/>
<gene>
    <name evidence="1" type="ORF">AVDCRST_MAG42-139</name>
</gene>
<proteinExistence type="predicted"/>